<dbReference type="InterPro" id="IPR010982">
    <property type="entry name" value="Lambda_DNA-bd_dom_sf"/>
</dbReference>
<dbReference type="GO" id="GO:0003700">
    <property type="term" value="F:DNA-binding transcription factor activity"/>
    <property type="evidence" value="ECO:0007669"/>
    <property type="project" value="TreeGrafter"/>
</dbReference>
<dbReference type="Proteomes" id="UP000095746">
    <property type="component" value="Unassembled WGS sequence"/>
</dbReference>
<feature type="domain" description="HTH cro/C1-type" evidence="2">
    <location>
        <begin position="12"/>
        <end position="66"/>
    </location>
</feature>
<reference evidence="4" key="4">
    <citation type="submission" date="2023-01" db="EMBL/GenBank/DDBJ databases">
        <title>Human gut microbiome strain richness.</title>
        <authorList>
            <person name="Chen-Liaw A."/>
        </authorList>
    </citation>
    <scope>NUCLEOTIDE SEQUENCE</scope>
    <source>
        <strain evidence="5">1001287st1_F4_1001285I_161205</strain>
        <strain evidence="4">2225st1_A6_2225SCRN_200828</strain>
    </source>
</reference>
<evidence type="ECO:0000313" key="9">
    <source>
        <dbReference type="Proteomes" id="UP000429811"/>
    </source>
</evidence>
<reference evidence="6 9" key="2">
    <citation type="journal article" date="2019" name="Nat. Med.">
        <title>A library of human gut bacterial isolates paired with longitudinal multiomics data enables mechanistic microbiome research.</title>
        <authorList>
            <person name="Poyet M."/>
            <person name="Groussin M."/>
            <person name="Gibbons S.M."/>
            <person name="Avila-Pacheco J."/>
            <person name="Jiang X."/>
            <person name="Kearney S.M."/>
            <person name="Perrotta A.R."/>
            <person name="Berdy B."/>
            <person name="Zhao S."/>
            <person name="Lieberman T.D."/>
            <person name="Swanson P.K."/>
            <person name="Smith M."/>
            <person name="Roesemann S."/>
            <person name="Alexander J.E."/>
            <person name="Rich S.A."/>
            <person name="Livny J."/>
            <person name="Vlamakis H."/>
            <person name="Clish C."/>
            <person name="Bullock K."/>
            <person name="Deik A."/>
            <person name="Scott J."/>
            <person name="Pierce K.A."/>
            <person name="Xavier R.J."/>
            <person name="Alm E.J."/>
        </authorList>
    </citation>
    <scope>NUCLEOTIDE SEQUENCE [LARGE SCALE GENOMIC DNA]</scope>
    <source>
        <strain evidence="6 9">BIOML-A5</strain>
    </source>
</reference>
<evidence type="ECO:0000313" key="10">
    <source>
        <dbReference type="Proteomes" id="UP000595792"/>
    </source>
</evidence>
<gene>
    <name evidence="3" type="ORF">ERS852411_01986</name>
    <name evidence="6" type="ORF">GKE90_11775</name>
    <name evidence="7" type="ORF">I5Q84_06880</name>
    <name evidence="4" type="ORF">PND83_11810</name>
    <name evidence="5" type="ORF">PNE06_06520</name>
</gene>
<dbReference type="GO" id="GO:0005829">
    <property type="term" value="C:cytosol"/>
    <property type="evidence" value="ECO:0007669"/>
    <property type="project" value="TreeGrafter"/>
</dbReference>
<protein>
    <submittedName>
        <fullName evidence="3">Anaerobic benzoate catabolism transcriptional regulator</fullName>
    </submittedName>
    <submittedName>
        <fullName evidence="6">Helix-turn-helix domain-containing protein</fullName>
    </submittedName>
    <submittedName>
        <fullName evidence="4">Helix-turn-helix transcriptional regulator</fullName>
    </submittedName>
</protein>
<evidence type="ECO:0000313" key="7">
    <source>
        <dbReference type="EMBL" id="QQR07201.1"/>
    </source>
</evidence>
<dbReference type="Pfam" id="PF01381">
    <property type="entry name" value="HTH_3"/>
    <property type="match status" value="1"/>
</dbReference>
<dbReference type="SMART" id="SM00530">
    <property type="entry name" value="HTH_XRE"/>
    <property type="match status" value="1"/>
</dbReference>
<keyword evidence="1" id="KW-0238">DNA-binding</keyword>
<dbReference type="GO" id="GO:0003677">
    <property type="term" value="F:DNA binding"/>
    <property type="evidence" value="ECO:0007669"/>
    <property type="project" value="UniProtKB-KW"/>
</dbReference>
<dbReference type="PROSITE" id="PS50943">
    <property type="entry name" value="HTH_CROC1"/>
    <property type="match status" value="1"/>
</dbReference>
<dbReference type="EMBL" id="JAQLWV010000007">
    <property type="protein sequence ID" value="MDB7932726.1"/>
    <property type="molecule type" value="Genomic_DNA"/>
</dbReference>
<dbReference type="EMBL" id="CYZT01000145">
    <property type="protein sequence ID" value="CUO69355.1"/>
    <property type="molecule type" value="Genomic_DNA"/>
</dbReference>
<evidence type="ECO:0000313" key="5">
    <source>
        <dbReference type="EMBL" id="MDB7932726.1"/>
    </source>
</evidence>
<dbReference type="EMBL" id="WKPO01000015">
    <property type="protein sequence ID" value="MSB49363.1"/>
    <property type="molecule type" value="Genomic_DNA"/>
</dbReference>
<dbReference type="RefSeq" id="WP_021630125.1">
    <property type="nucleotide sequence ID" value="NZ_AP031431.1"/>
</dbReference>
<dbReference type="Proteomes" id="UP001211006">
    <property type="component" value="Unassembled WGS sequence"/>
</dbReference>
<reference evidence="3 8" key="1">
    <citation type="submission" date="2015-09" db="EMBL/GenBank/DDBJ databases">
        <authorList>
            <consortium name="Pathogen Informatics"/>
        </authorList>
    </citation>
    <scope>NUCLEOTIDE SEQUENCE [LARGE SCALE GENOMIC DNA]</scope>
    <source>
        <strain evidence="3 8">2789STDY5608854</strain>
    </source>
</reference>
<organism evidence="3 8">
    <name type="scientific">Flavonifractor plautii</name>
    <name type="common">Fusobacterium plautii</name>
    <dbReference type="NCBI Taxonomy" id="292800"/>
    <lineage>
        <taxon>Bacteria</taxon>
        <taxon>Bacillati</taxon>
        <taxon>Bacillota</taxon>
        <taxon>Clostridia</taxon>
        <taxon>Eubacteriales</taxon>
        <taxon>Oscillospiraceae</taxon>
        <taxon>Flavonifractor</taxon>
    </lineage>
</organism>
<dbReference type="CDD" id="cd00093">
    <property type="entry name" value="HTH_XRE"/>
    <property type="match status" value="1"/>
</dbReference>
<dbReference type="InterPro" id="IPR050807">
    <property type="entry name" value="TransReg_Diox_bact_type"/>
</dbReference>
<reference evidence="7 10" key="3">
    <citation type="submission" date="2020-11" db="EMBL/GenBank/DDBJ databases">
        <title>Closed and high quality bacterial genomes of the OMM12 community.</title>
        <authorList>
            <person name="Marbouty M."/>
            <person name="Lamy-Besnier Q."/>
            <person name="Debarbieux L."/>
            <person name="Koszul R."/>
        </authorList>
    </citation>
    <scope>NUCLEOTIDE SEQUENCE [LARGE SCALE GENOMIC DNA]</scope>
    <source>
        <strain evidence="7 10">YL31</strain>
    </source>
</reference>
<evidence type="ECO:0000259" key="2">
    <source>
        <dbReference type="PROSITE" id="PS50943"/>
    </source>
</evidence>
<dbReference type="OrthoDB" id="1651614at2"/>
<dbReference type="InterPro" id="IPR001387">
    <property type="entry name" value="Cro/C1-type_HTH"/>
</dbReference>
<dbReference type="AlphaFoldDB" id="A0A174H955"/>
<evidence type="ECO:0000313" key="8">
    <source>
        <dbReference type="Proteomes" id="UP000095746"/>
    </source>
</evidence>
<dbReference type="Gene3D" id="1.10.260.40">
    <property type="entry name" value="lambda repressor-like DNA-binding domains"/>
    <property type="match status" value="1"/>
</dbReference>
<dbReference type="Proteomes" id="UP000429811">
    <property type="component" value="Unassembled WGS sequence"/>
</dbReference>
<dbReference type="Proteomes" id="UP000595792">
    <property type="component" value="Chromosome"/>
</dbReference>
<dbReference type="EMBL" id="CP065315">
    <property type="protein sequence ID" value="QQR07201.1"/>
    <property type="molecule type" value="Genomic_DNA"/>
</dbReference>
<evidence type="ECO:0000313" key="6">
    <source>
        <dbReference type="EMBL" id="MSB49363.1"/>
    </source>
</evidence>
<dbReference type="PANTHER" id="PTHR46797">
    <property type="entry name" value="HTH-TYPE TRANSCRIPTIONAL REGULATOR"/>
    <property type="match status" value="1"/>
</dbReference>
<accession>A0A174H955</accession>
<evidence type="ECO:0000256" key="1">
    <source>
        <dbReference type="ARBA" id="ARBA00023125"/>
    </source>
</evidence>
<dbReference type="PANTHER" id="PTHR46797:SF1">
    <property type="entry name" value="METHYLPHOSPHONATE SYNTHASE"/>
    <property type="match status" value="1"/>
</dbReference>
<proteinExistence type="predicted"/>
<dbReference type="Proteomes" id="UP001211173">
    <property type="component" value="Unassembled WGS sequence"/>
</dbReference>
<name>A0A174H955_FLAPL</name>
<evidence type="ECO:0000313" key="3">
    <source>
        <dbReference type="EMBL" id="CUO69355.1"/>
    </source>
</evidence>
<sequence length="107" mass="11857">MNVDYGAIGQRIKQVRRSRDMTQERLAEALSVSVGYISQIERGVTKINLDTLAAVAAHLNCELSELVTGVSVLQGRYLEGELAQLVDQMDGRQRKMLLEVAKLILAE</sequence>
<evidence type="ECO:0000313" key="4">
    <source>
        <dbReference type="EMBL" id="MDB7906663.1"/>
    </source>
</evidence>
<dbReference type="EMBL" id="JAQLWO010000012">
    <property type="protein sequence ID" value="MDB7906663.1"/>
    <property type="molecule type" value="Genomic_DNA"/>
</dbReference>
<dbReference type="KEGG" id="fpla:A4U99_02360"/>
<dbReference type="SUPFAM" id="SSF47413">
    <property type="entry name" value="lambda repressor-like DNA-binding domains"/>
    <property type="match status" value="1"/>
</dbReference>